<protein>
    <submittedName>
        <fullName evidence="6">LuxR family transcriptional regulator</fullName>
    </submittedName>
</protein>
<keyword evidence="1" id="KW-0805">Transcription regulation</keyword>
<dbReference type="InterPro" id="IPR016032">
    <property type="entry name" value="Sig_transdc_resp-reg_C-effctor"/>
</dbReference>
<dbReference type="PRINTS" id="PR00038">
    <property type="entry name" value="HTHLUXR"/>
</dbReference>
<dbReference type="SUPFAM" id="SSF46894">
    <property type="entry name" value="C-terminal effector domain of the bipartite response regulators"/>
    <property type="match status" value="1"/>
</dbReference>
<organism evidence="6 7">
    <name type="scientific">Nocardioides iriomotensis</name>
    <dbReference type="NCBI Taxonomy" id="715784"/>
    <lineage>
        <taxon>Bacteria</taxon>
        <taxon>Bacillati</taxon>
        <taxon>Actinomycetota</taxon>
        <taxon>Actinomycetes</taxon>
        <taxon>Propionibacteriales</taxon>
        <taxon>Nocardioidaceae</taxon>
        <taxon>Nocardioides</taxon>
    </lineage>
</organism>
<gene>
    <name evidence="6" type="ORF">ETU37_14710</name>
</gene>
<dbReference type="Gene3D" id="1.10.10.10">
    <property type="entry name" value="Winged helix-like DNA-binding domain superfamily/Winged helix DNA-binding domain"/>
    <property type="match status" value="1"/>
</dbReference>
<name>A0A4Q5IXZ1_9ACTN</name>
<evidence type="ECO:0000256" key="4">
    <source>
        <dbReference type="SAM" id="MobiDB-lite"/>
    </source>
</evidence>
<dbReference type="InterPro" id="IPR036388">
    <property type="entry name" value="WH-like_DNA-bd_sf"/>
</dbReference>
<keyword evidence="2" id="KW-0238">DNA-binding</keyword>
<evidence type="ECO:0000256" key="3">
    <source>
        <dbReference type="ARBA" id="ARBA00023163"/>
    </source>
</evidence>
<evidence type="ECO:0000256" key="2">
    <source>
        <dbReference type="ARBA" id="ARBA00023125"/>
    </source>
</evidence>
<feature type="domain" description="HTH luxR-type" evidence="5">
    <location>
        <begin position="21"/>
        <end position="86"/>
    </location>
</feature>
<evidence type="ECO:0000313" key="6">
    <source>
        <dbReference type="EMBL" id="RYU11040.1"/>
    </source>
</evidence>
<dbReference type="EMBL" id="SDPU01000027">
    <property type="protein sequence ID" value="RYU11040.1"/>
    <property type="molecule type" value="Genomic_DNA"/>
</dbReference>
<dbReference type="GO" id="GO:0006355">
    <property type="term" value="P:regulation of DNA-templated transcription"/>
    <property type="evidence" value="ECO:0007669"/>
    <property type="project" value="InterPro"/>
</dbReference>
<dbReference type="InterPro" id="IPR000792">
    <property type="entry name" value="Tscrpt_reg_LuxR_C"/>
</dbReference>
<evidence type="ECO:0000313" key="7">
    <source>
        <dbReference type="Proteomes" id="UP000291189"/>
    </source>
</evidence>
<dbReference type="SMART" id="SM00421">
    <property type="entry name" value="HTH_LUXR"/>
    <property type="match status" value="1"/>
</dbReference>
<keyword evidence="7" id="KW-1185">Reference proteome</keyword>
<dbReference type="PANTHER" id="PTHR44688">
    <property type="entry name" value="DNA-BINDING TRANSCRIPTIONAL ACTIVATOR DEVR_DOSR"/>
    <property type="match status" value="1"/>
</dbReference>
<dbReference type="GO" id="GO:0003677">
    <property type="term" value="F:DNA binding"/>
    <property type="evidence" value="ECO:0007669"/>
    <property type="project" value="UniProtKB-KW"/>
</dbReference>
<comment type="caution">
    <text evidence="6">The sequence shown here is derived from an EMBL/GenBank/DDBJ whole genome shotgun (WGS) entry which is preliminary data.</text>
</comment>
<dbReference type="PANTHER" id="PTHR44688:SF16">
    <property type="entry name" value="DNA-BINDING TRANSCRIPTIONAL ACTIVATOR DEVR_DOSR"/>
    <property type="match status" value="1"/>
</dbReference>
<accession>A0A4Q5IXZ1</accession>
<proteinExistence type="predicted"/>
<feature type="region of interest" description="Disordered" evidence="4">
    <location>
        <begin position="92"/>
        <end position="118"/>
    </location>
</feature>
<evidence type="ECO:0000259" key="5">
    <source>
        <dbReference type="PROSITE" id="PS50043"/>
    </source>
</evidence>
<dbReference type="Pfam" id="PF00196">
    <property type="entry name" value="GerE"/>
    <property type="match status" value="1"/>
</dbReference>
<dbReference type="Proteomes" id="UP000291189">
    <property type="component" value="Unassembled WGS sequence"/>
</dbReference>
<sequence>MLHPVLARQLQPPVGACHTGPHETLAALSVAELQVLRLVAVGATNQEAAVRLGVSEATVRKHLEHVYRKLGVTNRTAASALVRAAAPARGFADPLMRGASPSHEGRGVPLTRAHLEPP</sequence>
<dbReference type="CDD" id="cd06170">
    <property type="entry name" value="LuxR_C_like"/>
    <property type="match status" value="1"/>
</dbReference>
<evidence type="ECO:0000256" key="1">
    <source>
        <dbReference type="ARBA" id="ARBA00023015"/>
    </source>
</evidence>
<keyword evidence="3" id="KW-0804">Transcription</keyword>
<dbReference type="PROSITE" id="PS50043">
    <property type="entry name" value="HTH_LUXR_2"/>
    <property type="match status" value="1"/>
</dbReference>
<dbReference type="OrthoDB" id="3518313at2"/>
<reference evidence="6 7" key="1">
    <citation type="submission" date="2019-01" db="EMBL/GenBank/DDBJ databases">
        <title>Nocardioides guangzhouensis sp. nov., an actinobacterium isolated from soil.</title>
        <authorList>
            <person name="Fu Y."/>
            <person name="Cai Y."/>
            <person name="Lin Z."/>
            <person name="Chen P."/>
        </authorList>
    </citation>
    <scope>NUCLEOTIDE SEQUENCE [LARGE SCALE GENOMIC DNA]</scope>
    <source>
        <strain evidence="6 7">NBRC 105384</strain>
    </source>
</reference>
<dbReference type="AlphaFoldDB" id="A0A4Q5IXZ1"/>